<dbReference type="Gene3D" id="2.130.10.10">
    <property type="entry name" value="YVTN repeat-like/Quinoprotein amine dehydrogenase"/>
    <property type="match status" value="1"/>
</dbReference>
<accession>A0ABU3D926</accession>
<dbReference type="InterPro" id="IPR016032">
    <property type="entry name" value="Sig_transdc_resp-reg_C-effctor"/>
</dbReference>
<proteinExistence type="predicted"/>
<keyword evidence="1" id="KW-0812">Transmembrane</keyword>
<dbReference type="RefSeq" id="WP_311504369.1">
    <property type="nucleotide sequence ID" value="NZ_JAVRHK010000014.1"/>
</dbReference>
<dbReference type="SUPFAM" id="SSF46894">
    <property type="entry name" value="C-terminal effector domain of the bipartite response regulators"/>
    <property type="match status" value="1"/>
</dbReference>
<gene>
    <name evidence="3" type="ORF">RM539_15710</name>
</gene>
<feature type="transmembrane region" description="Helical" evidence="1">
    <location>
        <begin position="718"/>
        <end position="737"/>
    </location>
</feature>
<dbReference type="InterPro" id="IPR015943">
    <property type="entry name" value="WD40/YVTN_repeat-like_dom_sf"/>
</dbReference>
<reference evidence="3 4" key="1">
    <citation type="submission" date="2023-09" db="EMBL/GenBank/DDBJ databases">
        <authorList>
            <person name="Rey-Velasco X."/>
        </authorList>
    </citation>
    <scope>NUCLEOTIDE SEQUENCE [LARGE SCALE GENOMIC DNA]</scope>
    <source>
        <strain evidence="3 4">F117</strain>
    </source>
</reference>
<keyword evidence="1" id="KW-1133">Transmembrane helix</keyword>
<dbReference type="InterPro" id="IPR011047">
    <property type="entry name" value="Quinoprotein_ADH-like_sf"/>
</dbReference>
<dbReference type="Pfam" id="PF00196">
    <property type="entry name" value="GerE"/>
    <property type="match status" value="1"/>
</dbReference>
<dbReference type="SUPFAM" id="SSF50998">
    <property type="entry name" value="Quinoprotein alcohol dehydrogenase-like"/>
    <property type="match status" value="1"/>
</dbReference>
<sequence>MKVVVVYILIFNILGCLEVPGQELNPPIQNYSSVEYNAASQNWDVGIDEEGILYSANHQGLLSFDGQRWELFPLETGATIRSVYPFQGKIYTGSYREFGYWERDVTGKMKYTSLMSGLKDKPVQSEEFWEILSYKDAIYFRSFAAVYKYKDSSITRVKDVITNKITVYRNKLLVAISKRGLFFLEDDGELTALGNQSVLKGKTILDILVQGDSLLIGTRDAMYRFDGEEYALHPDQELNNIISDYEFNHIMKASNNEVIIGTVKNGIIQYNLQTRKYNIYNRSRGLQNNTILGMAGKNGHIWLGLDNGIDKINLDSSLHFFTDDTGELGAVYDLAFYRNSIYLASNTGVYTFNSDNNLILIGGSQGHTWNLEVRDDRLFANHNTGLFEVQNDSFSPLEVRTGSYQIAPLPEESEYLVGTYTGISMFSPSNGEIEQLEGVDFPVQKIIYEDENTIWAVHPYDGAYRIKLSVNLQKEMSVEKLQNMKGLRNSKVDVFRVNNQIAMLGKNKWYRYNIFRDSLEIFKELEDYTGHKLLFNENDDFWFINLGDNSIIFTDFQSTKVSVASAELNHRLVKGNERIVKANDSIYYITLNDGFATVNLKKLLRERNTEYVAKPILLGLADTEGDYPLNAIPSISYKKAREITVQAALPESIGSMLMYQLEGSMEMQGEVKNGVVKFQNLPHGDYKLQLFGINPQGEDSEVMKYAFIINPPWYLSKLMKLVYVFIFMGIIGLIYWFNRLKLNRHQWLLEQKFEEEHKERINEMEKERLLNEIDLKRKELANSTMMAVKKNEVLMDIQAELDKDREKFSNQFRLKHIMNKINKAIKNKDEWKVFETNFNELHEDFFKDILEKYPKLTNKDLKLCSYLKMNLTSKEIAPLMGISVRGVEVHRYRLRKKMNLDKNENLTNFLIKNF</sequence>
<organism evidence="3 4">
    <name type="scientific">Autumnicola musiva</name>
    <dbReference type="NCBI Taxonomy" id="3075589"/>
    <lineage>
        <taxon>Bacteria</taxon>
        <taxon>Pseudomonadati</taxon>
        <taxon>Bacteroidota</taxon>
        <taxon>Flavobacteriia</taxon>
        <taxon>Flavobacteriales</taxon>
        <taxon>Flavobacteriaceae</taxon>
        <taxon>Autumnicola</taxon>
    </lineage>
</organism>
<evidence type="ECO:0000259" key="2">
    <source>
        <dbReference type="SMART" id="SM00421"/>
    </source>
</evidence>
<dbReference type="EMBL" id="JAVRHK010000014">
    <property type="protein sequence ID" value="MDT0678030.1"/>
    <property type="molecule type" value="Genomic_DNA"/>
</dbReference>
<dbReference type="Gene3D" id="2.60.40.10">
    <property type="entry name" value="Immunoglobulins"/>
    <property type="match status" value="1"/>
</dbReference>
<dbReference type="InterPro" id="IPR000792">
    <property type="entry name" value="Tscrpt_reg_LuxR_C"/>
</dbReference>
<keyword evidence="4" id="KW-1185">Reference proteome</keyword>
<dbReference type="InterPro" id="IPR013783">
    <property type="entry name" value="Ig-like_fold"/>
</dbReference>
<evidence type="ECO:0000313" key="4">
    <source>
        <dbReference type="Proteomes" id="UP001262582"/>
    </source>
</evidence>
<dbReference type="InterPro" id="IPR036388">
    <property type="entry name" value="WH-like_DNA-bd_sf"/>
</dbReference>
<name>A0ABU3D926_9FLAO</name>
<evidence type="ECO:0000313" key="3">
    <source>
        <dbReference type="EMBL" id="MDT0678030.1"/>
    </source>
</evidence>
<comment type="caution">
    <text evidence="3">The sequence shown here is derived from an EMBL/GenBank/DDBJ whole genome shotgun (WGS) entry which is preliminary data.</text>
</comment>
<dbReference type="Gene3D" id="1.10.10.10">
    <property type="entry name" value="Winged helix-like DNA-binding domain superfamily/Winged helix DNA-binding domain"/>
    <property type="match status" value="1"/>
</dbReference>
<dbReference type="Proteomes" id="UP001262582">
    <property type="component" value="Unassembled WGS sequence"/>
</dbReference>
<protein>
    <submittedName>
        <fullName evidence="3">LuxR C-terminal-related transcriptional regulator</fullName>
    </submittedName>
</protein>
<dbReference type="SMART" id="SM00421">
    <property type="entry name" value="HTH_LUXR"/>
    <property type="match status" value="1"/>
</dbReference>
<evidence type="ECO:0000256" key="1">
    <source>
        <dbReference type="SAM" id="Phobius"/>
    </source>
</evidence>
<feature type="domain" description="HTH luxR-type" evidence="2">
    <location>
        <begin position="853"/>
        <end position="910"/>
    </location>
</feature>
<keyword evidence="1" id="KW-0472">Membrane</keyword>